<evidence type="ECO:0000256" key="5">
    <source>
        <dbReference type="ARBA" id="ARBA00023049"/>
    </source>
</evidence>
<comment type="similarity">
    <text evidence="6">Belongs to the peptidase M48 family.</text>
</comment>
<accession>A0A5Q0P3M1</accession>
<keyword evidence="7" id="KW-0812">Transmembrane</keyword>
<dbReference type="PANTHER" id="PTHR22726">
    <property type="entry name" value="METALLOENDOPEPTIDASE OMA1"/>
    <property type="match status" value="1"/>
</dbReference>
<dbReference type="AlphaFoldDB" id="A0A5Q0P3M1"/>
<evidence type="ECO:0000256" key="7">
    <source>
        <dbReference type="SAM" id="Phobius"/>
    </source>
</evidence>
<dbReference type="InterPro" id="IPR051156">
    <property type="entry name" value="Mito/Outer_Membr_Metalloprot"/>
</dbReference>
<keyword evidence="11" id="KW-1185">Reference proteome</keyword>
<feature type="transmembrane region" description="Helical" evidence="7">
    <location>
        <begin position="101"/>
        <end position="121"/>
    </location>
</feature>
<keyword evidence="7" id="KW-1133">Transmembrane helix</keyword>
<evidence type="ECO:0000313" key="11">
    <source>
        <dbReference type="Proteomes" id="UP000327478"/>
    </source>
</evidence>
<reference evidence="11 12" key="1">
    <citation type="submission" date="2019-10" db="EMBL/GenBank/DDBJ databases">
        <authorList>
            <person name="Dong K."/>
        </authorList>
    </citation>
    <scope>NUCLEOTIDE SEQUENCE [LARGE SCALE GENOMIC DNA]</scope>
    <source>
        <strain evidence="10">Dk386</strain>
        <strain evidence="11">dk386</strain>
        <strain evidence="9">Dk771</strain>
        <strain evidence="12">dk771</strain>
    </source>
</reference>
<dbReference type="RefSeq" id="WP_153370804.1">
    <property type="nucleotide sequence ID" value="NZ_CP045650.1"/>
</dbReference>
<evidence type="ECO:0000256" key="6">
    <source>
        <dbReference type="RuleBase" id="RU003983"/>
    </source>
</evidence>
<keyword evidence="1 6" id="KW-0645">Protease</keyword>
<keyword evidence="7" id="KW-0472">Membrane</keyword>
<dbReference type="Pfam" id="PF01435">
    <property type="entry name" value="Peptidase_M48"/>
    <property type="match status" value="1"/>
</dbReference>
<evidence type="ECO:0000313" key="9">
    <source>
        <dbReference type="EMBL" id="MQW93176.1"/>
    </source>
</evidence>
<evidence type="ECO:0000313" key="12">
    <source>
        <dbReference type="Proteomes" id="UP000480556"/>
    </source>
</evidence>
<dbReference type="GO" id="GO:0046872">
    <property type="term" value="F:metal ion binding"/>
    <property type="evidence" value="ECO:0007669"/>
    <property type="project" value="UniProtKB-KW"/>
</dbReference>
<protein>
    <submittedName>
        <fullName evidence="9">M48 family metalloprotease</fullName>
    </submittedName>
</protein>
<keyword evidence="2" id="KW-0479">Metal-binding</keyword>
<evidence type="ECO:0000256" key="2">
    <source>
        <dbReference type="ARBA" id="ARBA00022723"/>
    </source>
</evidence>
<dbReference type="Proteomes" id="UP000327478">
    <property type="component" value="Chromosome"/>
</dbReference>
<proteinExistence type="inferred from homology"/>
<dbReference type="GO" id="GO:0051603">
    <property type="term" value="P:proteolysis involved in protein catabolic process"/>
    <property type="evidence" value="ECO:0007669"/>
    <property type="project" value="TreeGrafter"/>
</dbReference>
<dbReference type="InterPro" id="IPR001915">
    <property type="entry name" value="Peptidase_M48"/>
</dbReference>
<dbReference type="GO" id="GO:0004222">
    <property type="term" value="F:metalloendopeptidase activity"/>
    <property type="evidence" value="ECO:0007669"/>
    <property type="project" value="InterPro"/>
</dbReference>
<evidence type="ECO:0000256" key="1">
    <source>
        <dbReference type="ARBA" id="ARBA00022670"/>
    </source>
</evidence>
<dbReference type="EMBL" id="WITK01000025">
    <property type="protein sequence ID" value="MQW93176.1"/>
    <property type="molecule type" value="Genomic_DNA"/>
</dbReference>
<name>A0A5Q0P3M1_9GAMM</name>
<keyword evidence="3 6" id="KW-0378">Hydrolase</keyword>
<dbReference type="Proteomes" id="UP000480556">
    <property type="component" value="Unassembled WGS sequence"/>
</dbReference>
<gene>
    <name evidence="10" type="ORF">GFH30_02840</name>
    <name evidence="9" type="ORF">GHJ48_12375</name>
</gene>
<dbReference type="GO" id="GO:0016020">
    <property type="term" value="C:membrane"/>
    <property type="evidence" value="ECO:0007669"/>
    <property type="project" value="TreeGrafter"/>
</dbReference>
<keyword evidence="4 6" id="KW-0862">Zinc</keyword>
<evidence type="ECO:0000256" key="3">
    <source>
        <dbReference type="ARBA" id="ARBA00022801"/>
    </source>
</evidence>
<feature type="domain" description="Peptidase M48" evidence="8">
    <location>
        <begin position="184"/>
        <end position="336"/>
    </location>
</feature>
<dbReference type="EMBL" id="CP045650">
    <property type="protein sequence ID" value="QGA10398.1"/>
    <property type="molecule type" value="Genomic_DNA"/>
</dbReference>
<comment type="cofactor">
    <cofactor evidence="6">
        <name>Zn(2+)</name>
        <dbReference type="ChEBI" id="CHEBI:29105"/>
    </cofactor>
    <text evidence="6">Binds 1 zinc ion per subunit.</text>
</comment>
<keyword evidence="5 6" id="KW-0482">Metalloprotease</keyword>
<evidence type="ECO:0000256" key="4">
    <source>
        <dbReference type="ARBA" id="ARBA00022833"/>
    </source>
</evidence>
<dbReference type="Gene3D" id="3.30.2010.10">
    <property type="entry name" value="Metalloproteases ('zincins'), catalytic domain"/>
    <property type="match status" value="1"/>
</dbReference>
<dbReference type="CDD" id="cd07332">
    <property type="entry name" value="M48C_Oma1_like"/>
    <property type="match status" value="1"/>
</dbReference>
<evidence type="ECO:0000259" key="8">
    <source>
        <dbReference type="Pfam" id="PF01435"/>
    </source>
</evidence>
<dbReference type="PANTHER" id="PTHR22726:SF1">
    <property type="entry name" value="METALLOENDOPEPTIDASE OMA1, MITOCHONDRIAL"/>
    <property type="match status" value="1"/>
</dbReference>
<organism evidence="9 12">
    <name type="scientific">Acinetobacter wanghuae</name>
    <dbReference type="NCBI Taxonomy" id="2662362"/>
    <lineage>
        <taxon>Bacteria</taxon>
        <taxon>Pseudomonadati</taxon>
        <taxon>Pseudomonadota</taxon>
        <taxon>Gammaproteobacteria</taxon>
        <taxon>Moraxellales</taxon>
        <taxon>Moraxellaceae</taxon>
        <taxon>Acinetobacter</taxon>
    </lineage>
</organism>
<sequence length="344" mass="38624">MSLQPIHVIFYDGIVSQPRQAKLYAWNKHSVQIEYQDHGTVEKIYTYKDMTLIGALGQIHPVIELKDDARIEFSEPLPAWFDLDHKNKNNSIWKLERSPSLILFSVIFVAAFAFATVKWGIPTAAYQVAKYLPADTLKSIGDQAEEYLINATAPSQLPQARQDKITADYQKLFGQQKPAKILFRQGDSIGANALAIPNNTIVLTDELVKLAADDREIIGVLAHEQGHLAERHSLQQAISSLGFSAIVILITGDASDLITTVPVAMIGSSYSRDFEAEADQYALKTMYQHQISTQYFAQFLERLAKHNGEQDENEKSILEFLSSHPATKDRIQAVKDFEMQHQGH</sequence>
<evidence type="ECO:0000313" key="10">
    <source>
        <dbReference type="EMBL" id="QGA10398.1"/>
    </source>
</evidence>